<evidence type="ECO:0000256" key="3">
    <source>
        <dbReference type="ARBA" id="ARBA00022475"/>
    </source>
</evidence>
<accession>A0A0F6QWQ4</accession>
<proteinExistence type="inferred from homology"/>
<dbReference type="GO" id="GO:0009246">
    <property type="term" value="P:enterobacterial common antigen biosynthetic process"/>
    <property type="evidence" value="ECO:0007669"/>
    <property type="project" value="TreeGrafter"/>
</dbReference>
<gene>
    <name evidence="7" type="ORF">UL81_07915</name>
</gene>
<organism evidence="7 8">
    <name type="scientific">Corynebacterium camporealensis</name>
    <dbReference type="NCBI Taxonomy" id="161896"/>
    <lineage>
        <taxon>Bacteria</taxon>
        <taxon>Bacillati</taxon>
        <taxon>Actinomycetota</taxon>
        <taxon>Actinomycetes</taxon>
        <taxon>Mycobacteriales</taxon>
        <taxon>Corynebacteriaceae</taxon>
        <taxon>Corynebacterium</taxon>
    </lineage>
</organism>
<dbReference type="OrthoDB" id="4394033at2"/>
<dbReference type="PANTHER" id="PTHR40074">
    <property type="entry name" value="O-ACETYLTRANSFERASE WECH"/>
    <property type="match status" value="1"/>
</dbReference>
<keyword evidence="4" id="KW-0812">Transmembrane</keyword>
<evidence type="ECO:0000313" key="7">
    <source>
        <dbReference type="EMBL" id="AKE39537.1"/>
    </source>
</evidence>
<dbReference type="Proteomes" id="UP000033566">
    <property type="component" value="Chromosome"/>
</dbReference>
<keyword evidence="6" id="KW-0472">Membrane</keyword>
<dbReference type="Pfam" id="PF01757">
    <property type="entry name" value="Acyl_transf_3"/>
    <property type="match status" value="1"/>
</dbReference>
<keyword evidence="3" id="KW-1003">Cell membrane</keyword>
<protein>
    <submittedName>
        <fullName evidence="7">Putative membrane protein</fullName>
    </submittedName>
</protein>
<evidence type="ECO:0000256" key="6">
    <source>
        <dbReference type="ARBA" id="ARBA00023136"/>
    </source>
</evidence>
<dbReference type="HOGENOM" id="CLU_050657_0_0_11"/>
<comment type="similarity">
    <text evidence="2">Belongs to the acyltransferase 3 family.</text>
</comment>
<evidence type="ECO:0000313" key="8">
    <source>
        <dbReference type="Proteomes" id="UP000033566"/>
    </source>
</evidence>
<sequence length="393" mass="44797">MPSPKERLAWPDIAKGISILGVVLLHITLAVPESQETWLFDLNVWLDPLRMPLFFLVSGYFSAKVFRFSLRELFTRRLWFFLVPYIVWVTVELWTKKLQWHWDLGTPLLGWQELLYNLFFGHTMGWFIHALIVFNLFLWAVRKLPAWAAIILSFWPIIVFAWQDQFYFIGKAMMFLPIFVGAAYLRGPITKFAAAADAPFKGQWTPLTIIAYASAVLSYLAGFLIRRAWDNNPGDVAIPWIFPGADFLDRGDAHILVRFVEQTLETPAGIVGAVLIAHIPGLSHMLRFIGRHTLPIYLGHPIGLTVGYGYIMSFTDFEISLNGAWPLENTWFWLIACFFFAGLASLVLWVIGKLPYVGWTLNPPPLGKIRRFAEPFVTGHPQPGDDKPTKGAD</sequence>
<dbReference type="PANTHER" id="PTHR40074:SF4">
    <property type="entry name" value="INNER MEMBRANE PROTEIN YCFT"/>
    <property type="match status" value="1"/>
</dbReference>
<evidence type="ECO:0000256" key="4">
    <source>
        <dbReference type="ARBA" id="ARBA00022692"/>
    </source>
</evidence>
<keyword evidence="8" id="KW-1185">Reference proteome</keyword>
<evidence type="ECO:0000256" key="2">
    <source>
        <dbReference type="ARBA" id="ARBA00007400"/>
    </source>
</evidence>
<dbReference type="GO" id="GO:0016413">
    <property type="term" value="F:O-acetyltransferase activity"/>
    <property type="evidence" value="ECO:0007669"/>
    <property type="project" value="TreeGrafter"/>
</dbReference>
<comment type="subcellular location">
    <subcellularLocation>
        <location evidence="1">Cell membrane</location>
        <topology evidence="1">Multi-pass membrane protein</topology>
    </subcellularLocation>
</comment>
<dbReference type="AlphaFoldDB" id="A0A0F6QWQ4"/>
<reference evidence="7 8" key="1">
    <citation type="journal article" date="2015" name="Genome Announc.">
        <title>Complete Genome Sequence of Corynebacterium camporealensis DSM 44610, Isolated from the Milk of a Manchega Sheep with Subclinical Mastitis.</title>
        <authorList>
            <person name="Ruckert C."/>
            <person name="Albersmeier A."/>
            <person name="Winkler A."/>
            <person name="Tauch A."/>
        </authorList>
    </citation>
    <scope>NUCLEOTIDE SEQUENCE [LARGE SCALE GENOMIC DNA]</scope>
    <source>
        <strain evidence="7 8">DSM 44610</strain>
    </source>
</reference>
<dbReference type="GO" id="GO:0005886">
    <property type="term" value="C:plasma membrane"/>
    <property type="evidence" value="ECO:0007669"/>
    <property type="project" value="UniProtKB-SubCell"/>
</dbReference>
<dbReference type="InterPro" id="IPR002656">
    <property type="entry name" value="Acyl_transf_3_dom"/>
</dbReference>
<dbReference type="PATRIC" id="fig|161896.4.peg.1550"/>
<keyword evidence="5" id="KW-1133">Transmembrane helix</keyword>
<name>A0A0F6QWQ4_9CORY</name>
<evidence type="ECO:0000256" key="5">
    <source>
        <dbReference type="ARBA" id="ARBA00022989"/>
    </source>
</evidence>
<dbReference type="KEGG" id="ccj:UL81_07915"/>
<evidence type="ECO:0000256" key="1">
    <source>
        <dbReference type="ARBA" id="ARBA00004651"/>
    </source>
</evidence>
<dbReference type="EMBL" id="CP011311">
    <property type="protein sequence ID" value="AKE39537.1"/>
    <property type="molecule type" value="Genomic_DNA"/>
</dbReference>
<dbReference type="RefSeq" id="WP_082099197.1">
    <property type="nucleotide sequence ID" value="NZ_CP011311.1"/>
</dbReference>
<dbReference type="STRING" id="161896.UL81_07915"/>